<evidence type="ECO:0000313" key="2">
    <source>
        <dbReference type="RefSeq" id="XP_028142227.1"/>
    </source>
</evidence>
<dbReference type="AlphaFoldDB" id="A0A6P7G5E0"/>
<dbReference type="Gene3D" id="3.40.525.10">
    <property type="entry name" value="CRAL-TRIO lipid binding domain"/>
    <property type="match status" value="1"/>
</dbReference>
<accession>A0A6P7G5E0</accession>
<dbReference type="PANTHER" id="PTHR10174">
    <property type="entry name" value="ALPHA-TOCOPHEROL TRANSFER PROTEIN-RELATED"/>
    <property type="match status" value="1"/>
</dbReference>
<protein>
    <submittedName>
        <fullName evidence="2">Alpha-tocopherol transfer protein-like</fullName>
    </submittedName>
</protein>
<proteinExistence type="predicted"/>
<dbReference type="PRINTS" id="PR00180">
    <property type="entry name" value="CRETINALDHBP"/>
</dbReference>
<dbReference type="PANTHER" id="PTHR10174:SF222">
    <property type="entry name" value="GH10083P-RELATED"/>
    <property type="match status" value="1"/>
</dbReference>
<feature type="domain" description="CRAL-TRIO" evidence="1">
    <location>
        <begin position="67"/>
        <end position="251"/>
    </location>
</feature>
<dbReference type="RefSeq" id="XP_028142227.1">
    <property type="nucleotide sequence ID" value="XM_028286426.1"/>
</dbReference>
<dbReference type="InterPro" id="IPR036865">
    <property type="entry name" value="CRAL-TRIO_dom_sf"/>
</dbReference>
<dbReference type="SUPFAM" id="SSF52087">
    <property type="entry name" value="CRAL/TRIO domain"/>
    <property type="match status" value="1"/>
</dbReference>
<dbReference type="SUPFAM" id="SSF46938">
    <property type="entry name" value="CRAL/TRIO N-terminal domain"/>
    <property type="match status" value="1"/>
</dbReference>
<dbReference type="GO" id="GO:1902936">
    <property type="term" value="F:phosphatidylinositol bisphosphate binding"/>
    <property type="evidence" value="ECO:0007669"/>
    <property type="project" value="TreeGrafter"/>
</dbReference>
<dbReference type="InterPro" id="IPR001251">
    <property type="entry name" value="CRAL-TRIO_dom"/>
</dbReference>
<evidence type="ECO:0000259" key="1">
    <source>
        <dbReference type="PROSITE" id="PS50191"/>
    </source>
</evidence>
<name>A0A6P7G5E0_DIAVI</name>
<organism evidence="2">
    <name type="scientific">Diabrotica virgifera virgifera</name>
    <name type="common">western corn rootworm</name>
    <dbReference type="NCBI Taxonomy" id="50390"/>
    <lineage>
        <taxon>Eukaryota</taxon>
        <taxon>Metazoa</taxon>
        <taxon>Ecdysozoa</taxon>
        <taxon>Arthropoda</taxon>
        <taxon>Hexapoda</taxon>
        <taxon>Insecta</taxon>
        <taxon>Pterygota</taxon>
        <taxon>Neoptera</taxon>
        <taxon>Endopterygota</taxon>
        <taxon>Coleoptera</taxon>
        <taxon>Polyphaga</taxon>
        <taxon>Cucujiformia</taxon>
        <taxon>Chrysomeloidea</taxon>
        <taxon>Chrysomelidae</taxon>
        <taxon>Galerucinae</taxon>
        <taxon>Diabroticina</taxon>
        <taxon>Diabroticites</taxon>
        <taxon>Diabrotica</taxon>
    </lineage>
</organism>
<dbReference type="InterPro" id="IPR036273">
    <property type="entry name" value="CRAL/TRIO_N_dom_sf"/>
</dbReference>
<dbReference type="PROSITE" id="PS50191">
    <property type="entry name" value="CRAL_TRIO"/>
    <property type="match status" value="1"/>
</dbReference>
<dbReference type="CDD" id="cd00170">
    <property type="entry name" value="SEC14"/>
    <property type="match status" value="1"/>
</dbReference>
<sequence length="302" mass="35519">MVSDVLSLKSNLDEVLSFLGKTKDDLARDVNIISKWLQTQNHLPELPSFVMIQYFLINNKFSIERTKQALDMYYSVRSLMPKIFRNSSPTSPAMKYMYDNVSIAILPHMTPNLHRVLIAKILPTLEEFNSNSATTAATHFYEIKIWEDNSVGNLILIDYRDLRISHVPKFTRKMLKQVGFLFEELWASDMKEMHIINAPNYAESLITLYRKYLHKGLREKIYVHKAIEDLFKYIPQEILPREYGGKEKPLFELSSMYQNLLKQYQHRFDKLDNMVVQENLRPSTKNNDILGYYGNYMQIDVN</sequence>
<reference evidence="2" key="1">
    <citation type="submission" date="2025-08" db="UniProtKB">
        <authorList>
            <consortium name="RefSeq"/>
        </authorList>
    </citation>
    <scope>IDENTIFICATION</scope>
    <source>
        <tissue evidence="2">Whole insect</tissue>
    </source>
</reference>
<gene>
    <name evidence="2" type="primary">LOC114336098</name>
</gene>
<dbReference type="GO" id="GO:0016020">
    <property type="term" value="C:membrane"/>
    <property type="evidence" value="ECO:0007669"/>
    <property type="project" value="TreeGrafter"/>
</dbReference>
<dbReference type="InParanoid" id="A0A6P7G5E0"/>
<dbReference type="Pfam" id="PF00650">
    <property type="entry name" value="CRAL_TRIO"/>
    <property type="match status" value="1"/>
</dbReference>